<evidence type="ECO:0000313" key="2">
    <source>
        <dbReference type="Proteomes" id="UP001150830"/>
    </source>
</evidence>
<sequence length="151" mass="17110">MDALALNHTSRDALLALALKYESITGKRLKWRRDTDAAIEMVLDSLAHGADELFQVAVNFMETLPIQMRKEFLKLQQLDVPQGYEARVQLYRGVAHRLLKPVSSSALVADSANTTVVRHTYRGVTWEETVEVDNSNKSSTASRRVYRGQEY</sequence>
<accession>A0A9X3EJG5</accession>
<dbReference type="AlphaFoldDB" id="A0A9X3EJG5"/>
<keyword evidence="2" id="KW-1185">Reference proteome</keyword>
<name>A0A9X3EJG5_9GAMM</name>
<dbReference type="RefSeq" id="WP_283171876.1">
    <property type="nucleotide sequence ID" value="NZ_JAPNOA010000003.1"/>
</dbReference>
<proteinExistence type="predicted"/>
<reference evidence="1" key="1">
    <citation type="submission" date="2022-11" db="EMBL/GenBank/DDBJ databases">
        <title>Parathalassolutuus dongxingensis gen. nov., sp. nov., a novel member of family Oceanospirillaceae isolated from a coastal shrimp pond in Guangxi, China.</title>
        <authorList>
            <person name="Chen H."/>
        </authorList>
    </citation>
    <scope>NUCLEOTIDE SEQUENCE</scope>
    <source>
        <strain evidence="1">G-43</strain>
    </source>
</reference>
<organism evidence="1 2">
    <name type="scientific">Parathalassolituus penaei</name>
    <dbReference type="NCBI Taxonomy" id="2997323"/>
    <lineage>
        <taxon>Bacteria</taxon>
        <taxon>Pseudomonadati</taxon>
        <taxon>Pseudomonadota</taxon>
        <taxon>Gammaproteobacteria</taxon>
        <taxon>Oceanospirillales</taxon>
        <taxon>Oceanospirillaceae</taxon>
        <taxon>Parathalassolituus</taxon>
    </lineage>
</organism>
<dbReference type="Proteomes" id="UP001150830">
    <property type="component" value="Unassembled WGS sequence"/>
</dbReference>
<evidence type="ECO:0000313" key="1">
    <source>
        <dbReference type="EMBL" id="MCY0963658.1"/>
    </source>
</evidence>
<dbReference type="EMBL" id="JAPNOA010000003">
    <property type="protein sequence ID" value="MCY0963658.1"/>
    <property type="molecule type" value="Genomic_DNA"/>
</dbReference>
<gene>
    <name evidence="1" type="ORF">OUO13_00445</name>
</gene>
<comment type="caution">
    <text evidence="1">The sequence shown here is derived from an EMBL/GenBank/DDBJ whole genome shotgun (WGS) entry which is preliminary data.</text>
</comment>
<protein>
    <submittedName>
        <fullName evidence="1">Uncharacterized protein</fullName>
    </submittedName>
</protein>